<dbReference type="SUPFAM" id="SSF103473">
    <property type="entry name" value="MFS general substrate transporter"/>
    <property type="match status" value="1"/>
</dbReference>
<feature type="transmembrane region" description="Helical" evidence="4">
    <location>
        <begin position="291"/>
        <end position="314"/>
    </location>
</feature>
<dbReference type="InterPro" id="IPR011701">
    <property type="entry name" value="MFS"/>
</dbReference>
<dbReference type="PANTHER" id="PTHR23121:SF9">
    <property type="entry name" value="SODIUM-DEPENDENT GLUCOSE TRANSPORTER 1"/>
    <property type="match status" value="1"/>
</dbReference>
<sequence>MISSLVLMSISIITIPYSQYIPQLYTCFWLFGFGSGVYVNVKYVWLIDMWQESSAPILHLAGFMFGIGHTLGPLIEKPYLTGEQFAALDADNRVALVAKNISVHKSDILSDDSYVRRHKLMIPYLICGSIHILGPILLAIIFNSRRTSTLDSTKLKIVQNNDNTTNIHNNNNNTKNNNTTTTNGSKKLLEQMPQQKLTMIILVCLLLAFFSASESIFFAFSATYFQYIPLKLSASSAAQLVSSMALTFTISRGVAIILAMRTTPQKIIAVFLAILLVSMVLLFFATNSLTLLWLAILLMSFGFSPIYASIFSFMGRYLEFTNQLGTVLLLSANSLNLVLPGLLGAYIEVMPNIFLVTLISCATFTY</sequence>
<gene>
    <name evidence="5" type="ORF">ONB1V03_LOCUS11281</name>
</gene>
<feature type="transmembrane region" description="Helical" evidence="4">
    <location>
        <begin position="57"/>
        <end position="75"/>
    </location>
</feature>
<dbReference type="Gene3D" id="1.20.1250.20">
    <property type="entry name" value="MFS general substrate transporter like domains"/>
    <property type="match status" value="1"/>
</dbReference>
<evidence type="ECO:0000256" key="3">
    <source>
        <dbReference type="ARBA" id="ARBA00023136"/>
    </source>
</evidence>
<evidence type="ECO:0000313" key="5">
    <source>
        <dbReference type="EMBL" id="CAD7654635.1"/>
    </source>
</evidence>
<keyword evidence="2 4" id="KW-1133">Transmembrane helix</keyword>
<dbReference type="GO" id="GO:0022857">
    <property type="term" value="F:transmembrane transporter activity"/>
    <property type="evidence" value="ECO:0007669"/>
    <property type="project" value="InterPro"/>
</dbReference>
<evidence type="ECO:0000256" key="4">
    <source>
        <dbReference type="SAM" id="Phobius"/>
    </source>
</evidence>
<dbReference type="Proteomes" id="UP000728032">
    <property type="component" value="Unassembled WGS sequence"/>
</dbReference>
<feature type="transmembrane region" description="Helical" evidence="4">
    <location>
        <begin position="326"/>
        <end position="347"/>
    </location>
</feature>
<dbReference type="EMBL" id="OC923105">
    <property type="protein sequence ID" value="CAD7654635.1"/>
    <property type="molecule type" value="Genomic_DNA"/>
</dbReference>
<keyword evidence="1 4" id="KW-0812">Transmembrane</keyword>
<proteinExistence type="predicted"/>
<feature type="transmembrane region" description="Helical" evidence="4">
    <location>
        <begin position="197"/>
        <end position="220"/>
    </location>
</feature>
<feature type="transmembrane region" description="Helical" evidence="4">
    <location>
        <begin position="240"/>
        <end position="260"/>
    </location>
</feature>
<accession>A0A7R9QS17</accession>
<name>A0A7R9QS17_9ACAR</name>
<feature type="transmembrane region" description="Helical" evidence="4">
    <location>
        <begin position="121"/>
        <end position="142"/>
    </location>
</feature>
<feature type="transmembrane region" description="Helical" evidence="4">
    <location>
        <begin position="28"/>
        <end position="45"/>
    </location>
</feature>
<keyword evidence="3 4" id="KW-0472">Membrane</keyword>
<protein>
    <submittedName>
        <fullName evidence="5">Uncharacterized protein</fullName>
    </submittedName>
</protein>
<dbReference type="PANTHER" id="PTHR23121">
    <property type="entry name" value="SODIUM-DEPENDENT GLUCOSE TRANSPORTER 1"/>
    <property type="match status" value="1"/>
</dbReference>
<reference evidence="5" key="1">
    <citation type="submission" date="2020-11" db="EMBL/GenBank/DDBJ databases">
        <authorList>
            <person name="Tran Van P."/>
        </authorList>
    </citation>
    <scope>NUCLEOTIDE SEQUENCE</scope>
</reference>
<dbReference type="InterPro" id="IPR036259">
    <property type="entry name" value="MFS_trans_sf"/>
</dbReference>
<evidence type="ECO:0000256" key="2">
    <source>
        <dbReference type="ARBA" id="ARBA00022989"/>
    </source>
</evidence>
<dbReference type="EMBL" id="CAJPVJ010008280">
    <property type="protein sequence ID" value="CAG2171822.1"/>
    <property type="molecule type" value="Genomic_DNA"/>
</dbReference>
<feature type="transmembrane region" description="Helical" evidence="4">
    <location>
        <begin position="267"/>
        <end position="285"/>
    </location>
</feature>
<dbReference type="AlphaFoldDB" id="A0A7R9QS17"/>
<dbReference type="OrthoDB" id="10471854at2759"/>
<organism evidence="5">
    <name type="scientific">Oppiella nova</name>
    <dbReference type="NCBI Taxonomy" id="334625"/>
    <lineage>
        <taxon>Eukaryota</taxon>
        <taxon>Metazoa</taxon>
        <taxon>Ecdysozoa</taxon>
        <taxon>Arthropoda</taxon>
        <taxon>Chelicerata</taxon>
        <taxon>Arachnida</taxon>
        <taxon>Acari</taxon>
        <taxon>Acariformes</taxon>
        <taxon>Sarcoptiformes</taxon>
        <taxon>Oribatida</taxon>
        <taxon>Brachypylina</taxon>
        <taxon>Oppioidea</taxon>
        <taxon>Oppiidae</taxon>
        <taxon>Oppiella</taxon>
    </lineage>
</organism>
<evidence type="ECO:0000256" key="1">
    <source>
        <dbReference type="ARBA" id="ARBA00022692"/>
    </source>
</evidence>
<dbReference type="Pfam" id="PF07690">
    <property type="entry name" value="MFS_1"/>
    <property type="match status" value="1"/>
</dbReference>
<evidence type="ECO:0000313" key="6">
    <source>
        <dbReference type="Proteomes" id="UP000728032"/>
    </source>
</evidence>
<keyword evidence="6" id="KW-1185">Reference proteome</keyword>